<dbReference type="Gene3D" id="1.20.58.1460">
    <property type="match status" value="1"/>
</dbReference>
<feature type="domain" description="Transcriptional repressor PaaX-like N-terminal" evidence="1">
    <location>
        <begin position="63"/>
        <end position="128"/>
    </location>
</feature>
<sequence length="360" mass="39435">MGRVSSTVHCPSAGEDAVYSRCTVPEPPRSVPVNSPFHIEEIFPEDEDHAVRLPRRQAGNSPQGLAVTLLADYTLRDLAWLPSAAIVALLTEARVSPTGARAAISRLVRRGVLEGSRQGRHSFYRLSRAAAVDLASGGRWILTATAAAKPWDGRWTLVAFSLPQERGTQRRALRGQLRWLGFAPLYDGLWISPHELTPQDQIRLGQVTGTVTVFRGRPADLDTVTNRRPLDAWDVAAIARHYETFLERWRPLLPQVESGQVSGAEAVRARTEVMDTFRRFPTLDPQLPIQLLPPGWLREPAREVFATVYDGLADAAEQHVRTVVARFGDSGQAGIRAHLTTDILAGTVVPPAAPSALVPG</sequence>
<feature type="domain" description="Transcriptional repressor PaaX-like C-terminal" evidence="2">
    <location>
        <begin position="233"/>
        <end position="321"/>
    </location>
</feature>
<evidence type="ECO:0000259" key="2">
    <source>
        <dbReference type="Pfam" id="PF08223"/>
    </source>
</evidence>
<dbReference type="Gene3D" id="1.10.10.10">
    <property type="entry name" value="Winged helix-like DNA-binding domain superfamily/Winged helix DNA-binding domain"/>
    <property type="match status" value="1"/>
</dbReference>
<reference evidence="5" key="1">
    <citation type="submission" date="2016-06" db="EMBL/GenBank/DDBJ databases">
        <authorList>
            <person name="Varghese N."/>
            <person name="Submissions Spin"/>
        </authorList>
    </citation>
    <scope>NUCLEOTIDE SEQUENCE [LARGE SCALE GENOMIC DNA]</scope>
    <source>
        <strain evidence="5">DSM 43816</strain>
    </source>
</reference>
<dbReference type="InterPro" id="IPR048846">
    <property type="entry name" value="PaaX-like_central"/>
</dbReference>
<dbReference type="EMBL" id="LT607413">
    <property type="protein sequence ID" value="SCF30150.1"/>
    <property type="molecule type" value="Genomic_DNA"/>
</dbReference>
<dbReference type="Pfam" id="PF07848">
    <property type="entry name" value="PaaX"/>
    <property type="match status" value="1"/>
</dbReference>
<dbReference type="InterPro" id="IPR013225">
    <property type="entry name" value="PaaX_C"/>
</dbReference>
<gene>
    <name evidence="4" type="ORF">GA0070618_5014</name>
</gene>
<dbReference type="PANTHER" id="PTHR30319:SF1">
    <property type="entry name" value="TRANSCRIPTIONAL REPRESSOR PAAX"/>
    <property type="match status" value="1"/>
</dbReference>
<protein>
    <submittedName>
        <fullName evidence="4">Transcriptional regulator, PaaX family</fullName>
    </submittedName>
</protein>
<dbReference type="Gene3D" id="3.30.70.2650">
    <property type="match status" value="1"/>
</dbReference>
<evidence type="ECO:0000259" key="1">
    <source>
        <dbReference type="Pfam" id="PF07848"/>
    </source>
</evidence>
<keyword evidence="5" id="KW-1185">Reference proteome</keyword>
<evidence type="ECO:0000259" key="3">
    <source>
        <dbReference type="Pfam" id="PF20803"/>
    </source>
</evidence>
<dbReference type="InParanoid" id="A0A1C4ZB24"/>
<dbReference type="InterPro" id="IPR036388">
    <property type="entry name" value="WH-like_DNA-bd_sf"/>
</dbReference>
<proteinExistence type="predicted"/>
<feature type="domain" description="Transcriptional repressor PaaX-like central Cas2-like" evidence="3">
    <location>
        <begin position="149"/>
        <end position="220"/>
    </location>
</feature>
<name>A0A1C4ZB24_MICEC</name>
<accession>A0A1C4ZB24</accession>
<dbReference type="Pfam" id="PF20803">
    <property type="entry name" value="PaaX_M"/>
    <property type="match status" value="1"/>
</dbReference>
<dbReference type="InterPro" id="IPR012906">
    <property type="entry name" value="PaaX-like_N"/>
</dbReference>
<dbReference type="Proteomes" id="UP000198253">
    <property type="component" value="Chromosome I"/>
</dbReference>
<dbReference type="GO" id="GO:0006351">
    <property type="term" value="P:DNA-templated transcription"/>
    <property type="evidence" value="ECO:0007669"/>
    <property type="project" value="TreeGrafter"/>
</dbReference>
<dbReference type="PANTHER" id="PTHR30319">
    <property type="entry name" value="PHENYLACETIC ACID REGULATOR-RELATED TRANSCRIPTIONAL REPRESSOR"/>
    <property type="match status" value="1"/>
</dbReference>
<evidence type="ECO:0000313" key="5">
    <source>
        <dbReference type="Proteomes" id="UP000198253"/>
    </source>
</evidence>
<dbReference type="AlphaFoldDB" id="A0A1C4ZB24"/>
<evidence type="ECO:0000313" key="4">
    <source>
        <dbReference type="EMBL" id="SCF30150.1"/>
    </source>
</evidence>
<dbReference type="Pfam" id="PF08223">
    <property type="entry name" value="PaaX_C"/>
    <property type="match status" value="1"/>
</dbReference>
<organism evidence="4 5">
    <name type="scientific">Micromonospora echinospora</name>
    <name type="common">Micromonospora purpurea</name>
    <dbReference type="NCBI Taxonomy" id="1877"/>
    <lineage>
        <taxon>Bacteria</taxon>
        <taxon>Bacillati</taxon>
        <taxon>Actinomycetota</taxon>
        <taxon>Actinomycetes</taxon>
        <taxon>Micromonosporales</taxon>
        <taxon>Micromonosporaceae</taxon>
        <taxon>Micromonospora</taxon>
    </lineage>
</organism>